<dbReference type="PANTHER" id="PTHR10404:SF46">
    <property type="entry name" value="VACUOLAR PROTEIN SORTING-ASSOCIATED PROTEIN 70"/>
    <property type="match status" value="1"/>
</dbReference>
<dbReference type="PANTHER" id="PTHR10404">
    <property type="entry name" value="N-ACETYLATED-ALPHA-LINKED ACIDIC DIPEPTIDASE"/>
    <property type="match status" value="1"/>
</dbReference>
<dbReference type="InterPro" id="IPR007484">
    <property type="entry name" value="Peptidase_M28"/>
</dbReference>
<protein>
    <submittedName>
        <fullName evidence="2">Peptidase family M28</fullName>
    </submittedName>
</protein>
<dbReference type="STRING" id="36849.OXPF_41200"/>
<evidence type="ECO:0000259" key="1">
    <source>
        <dbReference type="Pfam" id="PF04389"/>
    </source>
</evidence>
<gene>
    <name evidence="2" type="ORF">OXPF_41200</name>
</gene>
<dbReference type="RefSeq" id="WP_054877059.1">
    <property type="nucleotide sequence ID" value="NZ_LKET01000068.1"/>
</dbReference>
<comment type="caution">
    <text evidence="2">The sequence shown here is derived from an EMBL/GenBank/DDBJ whole genome shotgun (WGS) entry which is preliminary data.</text>
</comment>
<name>A0A0P8WVP7_9CLOT</name>
<dbReference type="Gene3D" id="3.50.30.30">
    <property type="match status" value="1"/>
</dbReference>
<organism evidence="2 3">
    <name type="scientific">Oxobacter pfennigii</name>
    <dbReference type="NCBI Taxonomy" id="36849"/>
    <lineage>
        <taxon>Bacteria</taxon>
        <taxon>Bacillati</taxon>
        <taxon>Bacillota</taxon>
        <taxon>Clostridia</taxon>
        <taxon>Eubacteriales</taxon>
        <taxon>Clostridiaceae</taxon>
        <taxon>Oxobacter</taxon>
    </lineage>
</organism>
<dbReference type="Proteomes" id="UP000050326">
    <property type="component" value="Unassembled WGS sequence"/>
</dbReference>
<sequence>MLTSEEKALLNQVNFEETVLLLNKFKDLNRQSGSEDEKRASYYISERLNNYGIKNQILWPEIYLSTPRNAELKIIGCNINIHAKTPSYSMSTDGKWIDGELIYASSYRPPYAWGEFEYKLKFQGDPVGKIVICEGIPSPDKIRDIIGNGGIAAIFIQPGENIHEGICTTTWGTPELDDYENMTRIPAVSINNPDGKLLISKLEEKKIRAAVRTSLEEGWKKCPLVLAKIDGYKEPEKFVLLHSHLDSWYKGIGDNALGNASTLEIARILNNSRDKLKRSVWIAWWPGHSTGRYAGSTWFADNYAMELYDNCIAHLNCESTGCINADSYEDIMWTEDVDDFCKELVLEVTGIKSEWARPIRAGDYSFNNIGITSYFMASSTISKKKREELGYYKVYGSGGNLEWHTELDDLKLVDENNFIRDTRLYLAGVYRMVNADILPIDCLKMLDSIQKHANEYQLSCGEEFDLSPLFEEIQILKALMKDFYSKIKKCPDDDEIKAVICDTILRVERKLIRISYTKREEFKHDPAAMVPPLPEIAPVLKIQKLSQNKRKFLITQLLRSRNRVIHTLKECQLFIKKTVF</sequence>
<evidence type="ECO:0000313" key="2">
    <source>
        <dbReference type="EMBL" id="KPU42335.1"/>
    </source>
</evidence>
<dbReference type="AlphaFoldDB" id="A0A0P8WVP7"/>
<feature type="domain" description="Peptidase M28" evidence="1">
    <location>
        <begin position="225"/>
        <end position="420"/>
    </location>
</feature>
<accession>A0A0P8WVP7</accession>
<dbReference type="OrthoDB" id="9769665at2"/>
<dbReference type="PATRIC" id="fig|36849.3.peg.4356"/>
<dbReference type="Gene3D" id="3.40.630.10">
    <property type="entry name" value="Zn peptidases"/>
    <property type="match status" value="1"/>
</dbReference>
<dbReference type="GO" id="GO:0004180">
    <property type="term" value="F:carboxypeptidase activity"/>
    <property type="evidence" value="ECO:0007669"/>
    <property type="project" value="TreeGrafter"/>
</dbReference>
<dbReference type="EMBL" id="LKET01000068">
    <property type="protein sequence ID" value="KPU42335.1"/>
    <property type="molecule type" value="Genomic_DNA"/>
</dbReference>
<reference evidence="2 3" key="1">
    <citation type="submission" date="2015-09" db="EMBL/GenBank/DDBJ databases">
        <title>Genome sequence of Oxobacter pfennigii DSM 3222.</title>
        <authorList>
            <person name="Poehlein A."/>
            <person name="Bengelsdorf F.R."/>
            <person name="Schiel-Bengelsdorf B."/>
            <person name="Duerre P."/>
            <person name="Daniel R."/>
        </authorList>
    </citation>
    <scope>NUCLEOTIDE SEQUENCE [LARGE SCALE GENOMIC DNA]</scope>
    <source>
        <strain evidence="2 3">DSM 3222</strain>
    </source>
</reference>
<dbReference type="InterPro" id="IPR039373">
    <property type="entry name" value="Peptidase_M28B"/>
</dbReference>
<keyword evidence="3" id="KW-1185">Reference proteome</keyword>
<proteinExistence type="predicted"/>
<evidence type="ECO:0000313" key="3">
    <source>
        <dbReference type="Proteomes" id="UP000050326"/>
    </source>
</evidence>
<dbReference type="Pfam" id="PF04389">
    <property type="entry name" value="Peptidase_M28"/>
    <property type="match status" value="1"/>
</dbReference>
<dbReference type="SUPFAM" id="SSF53187">
    <property type="entry name" value="Zn-dependent exopeptidases"/>
    <property type="match status" value="1"/>
</dbReference>